<name>A0A2A7BXE8_9BACI</name>
<dbReference type="Pfam" id="PF00534">
    <property type="entry name" value="Glycos_transf_1"/>
    <property type="match status" value="1"/>
</dbReference>
<proteinExistence type="inferred from homology"/>
<dbReference type="InterPro" id="IPR028098">
    <property type="entry name" value="Glyco_trans_4-like_N"/>
</dbReference>
<gene>
    <name evidence="5" type="ORF">COO17_02595</name>
</gene>
<feature type="domain" description="Glycosyl transferase family 1" evidence="3">
    <location>
        <begin position="190"/>
        <end position="342"/>
    </location>
</feature>
<dbReference type="EMBL" id="NVPQ01000006">
    <property type="protein sequence ID" value="PDY43117.1"/>
    <property type="molecule type" value="Genomic_DNA"/>
</dbReference>
<dbReference type="SUPFAM" id="SSF53756">
    <property type="entry name" value="UDP-Glycosyltransferase/glycogen phosphorylase"/>
    <property type="match status" value="1"/>
</dbReference>
<reference evidence="5 6" key="1">
    <citation type="submission" date="2017-09" db="EMBL/GenBank/DDBJ databases">
        <title>Large-scale bioinformatics analysis of Bacillus genomes uncovers conserved roles of natural products in bacterial physiology.</title>
        <authorList>
            <consortium name="Agbiome Team Llc"/>
            <person name="Bleich R.M."/>
            <person name="Grubbs K.J."/>
            <person name="Santa Maria K.C."/>
            <person name="Allen S.E."/>
            <person name="Farag S."/>
            <person name="Shank E.A."/>
            <person name="Bowers A."/>
        </authorList>
    </citation>
    <scope>NUCLEOTIDE SEQUENCE [LARGE SCALE GENOMIC DNA]</scope>
    <source>
        <strain evidence="5 6">AFS098222</strain>
    </source>
</reference>
<dbReference type="RefSeq" id="WP_048560310.1">
    <property type="nucleotide sequence ID" value="NZ_CP133557.1"/>
</dbReference>
<dbReference type="Pfam" id="PF13439">
    <property type="entry name" value="Glyco_transf_4"/>
    <property type="match status" value="1"/>
</dbReference>
<keyword evidence="2 5" id="KW-0808">Transferase</keyword>
<dbReference type="GO" id="GO:0009103">
    <property type="term" value="P:lipopolysaccharide biosynthetic process"/>
    <property type="evidence" value="ECO:0007669"/>
    <property type="project" value="TreeGrafter"/>
</dbReference>
<evidence type="ECO:0000259" key="3">
    <source>
        <dbReference type="Pfam" id="PF00534"/>
    </source>
</evidence>
<dbReference type="GO" id="GO:0016757">
    <property type="term" value="F:glycosyltransferase activity"/>
    <property type="evidence" value="ECO:0007669"/>
    <property type="project" value="InterPro"/>
</dbReference>
<protein>
    <submittedName>
        <fullName evidence="5">Glycosyl transferase family 1</fullName>
    </submittedName>
</protein>
<evidence type="ECO:0000256" key="2">
    <source>
        <dbReference type="ARBA" id="ARBA00022679"/>
    </source>
</evidence>
<dbReference type="InterPro" id="IPR001296">
    <property type="entry name" value="Glyco_trans_1"/>
</dbReference>
<evidence type="ECO:0000313" key="5">
    <source>
        <dbReference type="EMBL" id="PDY43117.1"/>
    </source>
</evidence>
<comment type="caution">
    <text evidence="5">The sequence shown here is derived from an EMBL/GenBank/DDBJ whole genome shotgun (WGS) entry which is preliminary data.</text>
</comment>
<accession>A0A2A7BXE8</accession>
<dbReference type="PANTHER" id="PTHR46401">
    <property type="entry name" value="GLYCOSYLTRANSFERASE WBBK-RELATED"/>
    <property type="match status" value="1"/>
</dbReference>
<dbReference type="Proteomes" id="UP000220111">
    <property type="component" value="Unassembled WGS sequence"/>
</dbReference>
<dbReference type="PANTHER" id="PTHR46401:SF2">
    <property type="entry name" value="GLYCOSYLTRANSFERASE WBBK-RELATED"/>
    <property type="match status" value="1"/>
</dbReference>
<evidence type="ECO:0000313" key="6">
    <source>
        <dbReference type="Proteomes" id="UP000220111"/>
    </source>
</evidence>
<dbReference type="AlphaFoldDB" id="A0A2A7BXE8"/>
<feature type="domain" description="Glycosyltransferase subfamily 4-like N-terminal" evidence="4">
    <location>
        <begin position="53"/>
        <end position="177"/>
    </location>
</feature>
<evidence type="ECO:0000256" key="1">
    <source>
        <dbReference type="ARBA" id="ARBA00009481"/>
    </source>
</evidence>
<organism evidence="5 6">
    <name type="scientific">Bacillus wiedmannii</name>
    <dbReference type="NCBI Taxonomy" id="1890302"/>
    <lineage>
        <taxon>Bacteria</taxon>
        <taxon>Bacillati</taxon>
        <taxon>Bacillota</taxon>
        <taxon>Bacilli</taxon>
        <taxon>Bacillales</taxon>
        <taxon>Bacillaceae</taxon>
        <taxon>Bacillus</taxon>
        <taxon>Bacillus cereus group</taxon>
    </lineage>
</organism>
<evidence type="ECO:0000259" key="4">
    <source>
        <dbReference type="Pfam" id="PF13439"/>
    </source>
</evidence>
<sequence>MNIMVFDVPAESGGALSILNDFYNEVVESKEKNVNWFFVLSTPKLEETDNIKVLQFPWIKKSWGHRFYFDQVIAPKLVKKYKVDKVLSFQNITIPRIKCEQILYVHQPLPFVDYKFSIKENKRFWVYQNIIGRNIISSIKKAKHVIVQTQWMKKACIEKARIEENKIEVIPPTINVEIKKYFEPNTKALRTFFYPASESAYKNHRVIVEACQHLKKVTNVDYEVVFTLNGTENQDIVDLNKKIQNEKLPIRFEGLKTREEVFEAYAKSILLFPSYIETFGMPLLEVRMCQGVILAADTPFAKEILEGYENVGFFDAFNSKELSVLMCQYLQKQREYNNLRKVQYKNNKTKLLIDILLNN</sequence>
<dbReference type="Gene3D" id="3.40.50.2000">
    <property type="entry name" value="Glycogen Phosphorylase B"/>
    <property type="match status" value="2"/>
</dbReference>
<comment type="similarity">
    <text evidence="1">Belongs to the glycosyltransferase group 1 family. Glycosyltransferase 4 subfamily.</text>
</comment>